<keyword evidence="2" id="KW-1185">Reference proteome</keyword>
<accession>A0ABZ2FB40</accession>
<reference evidence="1 2" key="1">
    <citation type="submission" date="2022-09" db="EMBL/GenBank/DDBJ databases">
        <authorList>
            <person name="Giprobiosintez L."/>
        </authorList>
    </citation>
    <scope>NUCLEOTIDE SEQUENCE [LARGE SCALE GENOMIC DNA]</scope>
    <source>
        <strain evidence="2">VKPM-B-12549 (GBS-15)</strain>
    </source>
</reference>
<gene>
    <name evidence="1" type="ORF">N4J17_08075</name>
</gene>
<name>A0ABZ2FB40_METCP</name>
<evidence type="ECO:0000313" key="2">
    <source>
        <dbReference type="Proteomes" id="UP001359308"/>
    </source>
</evidence>
<dbReference type="EMBL" id="CP104311">
    <property type="protein sequence ID" value="WWF03559.1"/>
    <property type="molecule type" value="Genomic_DNA"/>
</dbReference>
<sequence length="254" mass="27657">MFRLLVVQLKTATNPDLRVLKRFCIRIVMVPFEALQAVPPLAGMKHLLIHRSLGGFEASSGKPVHSTKASLVMMLNRFSKPLLYGAAALLSIGPAAGAEPTPPPSAPATAPPSVSDRLFLPMAAMGRREEHPPFQRTIRFTIDNEEKEGYAEIPIAGRQRLVIEHVSVLVQGPSGQKYFASLRTTLQHNETAWHYLVLSQQYAGAGVDVYAASQPMRAYADADEIPLRISVSRGLDDSGTVSVDATISGYLVER</sequence>
<proteinExistence type="predicted"/>
<organism evidence="1 2">
    <name type="scientific">Methylococcus capsulatus</name>
    <dbReference type="NCBI Taxonomy" id="414"/>
    <lineage>
        <taxon>Bacteria</taxon>
        <taxon>Pseudomonadati</taxon>
        <taxon>Pseudomonadota</taxon>
        <taxon>Gammaproteobacteria</taxon>
        <taxon>Methylococcales</taxon>
        <taxon>Methylococcaceae</taxon>
        <taxon>Methylococcus</taxon>
    </lineage>
</organism>
<dbReference type="Proteomes" id="UP001359308">
    <property type="component" value="Chromosome"/>
</dbReference>
<dbReference type="RefSeq" id="WP_198324248.1">
    <property type="nucleotide sequence ID" value="NZ_CP104311.1"/>
</dbReference>
<evidence type="ECO:0000313" key="1">
    <source>
        <dbReference type="EMBL" id="WWF03559.1"/>
    </source>
</evidence>
<protein>
    <submittedName>
        <fullName evidence="1">Uncharacterized protein</fullName>
    </submittedName>
</protein>